<evidence type="ECO:0000256" key="7">
    <source>
        <dbReference type="SAM" id="Phobius"/>
    </source>
</evidence>
<dbReference type="PRINTS" id="PR01035">
    <property type="entry name" value="TCRTETA"/>
</dbReference>
<gene>
    <name evidence="9" type="ORF">JRQ81_019233</name>
</gene>
<proteinExistence type="inferred from homology"/>
<dbReference type="GO" id="GO:0022857">
    <property type="term" value="F:transmembrane transporter activity"/>
    <property type="evidence" value="ECO:0007669"/>
    <property type="project" value="InterPro"/>
</dbReference>
<protein>
    <recommendedName>
        <fullName evidence="8">Major facilitator superfamily (MFS) profile domain-containing protein</fullName>
    </recommendedName>
</protein>
<dbReference type="Pfam" id="PF07690">
    <property type="entry name" value="MFS_1"/>
    <property type="match status" value="1"/>
</dbReference>
<keyword evidence="4 7" id="KW-0812">Transmembrane</keyword>
<dbReference type="CDD" id="cd17390">
    <property type="entry name" value="MFS_MFSD9"/>
    <property type="match status" value="1"/>
</dbReference>
<feature type="transmembrane region" description="Helical" evidence="7">
    <location>
        <begin position="330"/>
        <end position="349"/>
    </location>
</feature>
<name>A0A9Q0XML0_9SAUR</name>
<comment type="caution">
    <text evidence="9">The sequence shown here is derived from an EMBL/GenBank/DDBJ whole genome shotgun (WGS) entry which is preliminary data.</text>
</comment>
<evidence type="ECO:0000313" key="9">
    <source>
        <dbReference type="EMBL" id="KAJ7319722.1"/>
    </source>
</evidence>
<feature type="domain" description="Major facilitator superfamily (MFS) profile" evidence="8">
    <location>
        <begin position="51"/>
        <end position="471"/>
    </location>
</feature>
<keyword evidence="10" id="KW-1185">Reference proteome</keyword>
<accession>A0A9Q0XML0</accession>
<dbReference type="SUPFAM" id="SSF103473">
    <property type="entry name" value="MFS general substrate transporter"/>
    <property type="match status" value="1"/>
</dbReference>
<evidence type="ECO:0000256" key="5">
    <source>
        <dbReference type="ARBA" id="ARBA00022989"/>
    </source>
</evidence>
<feature type="transmembrane region" description="Helical" evidence="7">
    <location>
        <begin position="361"/>
        <end position="385"/>
    </location>
</feature>
<evidence type="ECO:0000256" key="6">
    <source>
        <dbReference type="ARBA" id="ARBA00023136"/>
    </source>
</evidence>
<comment type="similarity">
    <text evidence="2">Belongs to the major facilitator superfamily.</text>
</comment>
<feature type="transmembrane region" description="Helical" evidence="7">
    <location>
        <begin position="447"/>
        <end position="465"/>
    </location>
</feature>
<feature type="transmembrane region" description="Helical" evidence="7">
    <location>
        <begin position="85"/>
        <end position="108"/>
    </location>
</feature>
<dbReference type="InterPro" id="IPR011701">
    <property type="entry name" value="MFS"/>
</dbReference>
<keyword evidence="6 7" id="KW-0472">Membrane</keyword>
<feature type="transmembrane region" description="Helical" evidence="7">
    <location>
        <begin position="202"/>
        <end position="225"/>
    </location>
</feature>
<sequence>MENGSRSGEPRPSVFAPPLLLPGGMERPEAAPAPAPAPALSTRRVAGHRRLVLCLYAVGFLDFFGVSMIVPLLSLHVKSLGASPTVAGVVGSLYGILQLFSSTLVGSWSDIIGRAYCLLICILFSALGYFVLSMSTNIFLYAVARIIVGVFKHTHSLSKVVISDLVPESERLLVIGHFNAASSTGFILGPVVGGYLTESDGGFFLTAFICASIFVLNAGLFWMLLWCEKKIYGNEWAPAEEVRGVPSAEAKGSLQLRLLPHNTVKSSPPAQSSWTQVASVLKRLGGIARSDLWDVFLVRLLMSIAVMLYHSNFVLALEERFGIKPKFTGYLISYSSTLGVAAGFLLGPITRLYRHQTYAILLRSSVVTCVFMASHSLSASVWIVILSSTGLAFSTTVGRTCITDLELALGGNKASGMLIGVGQSVSAVGRIVSPLLSGIAQEFSPCGPPILGSLLGLIAVVIMVLNKSKYAGIRSEKLKKK</sequence>
<dbReference type="GO" id="GO:0016020">
    <property type="term" value="C:membrane"/>
    <property type="evidence" value="ECO:0007669"/>
    <property type="project" value="UniProtKB-SubCell"/>
</dbReference>
<dbReference type="PANTHER" id="PTHR23504">
    <property type="entry name" value="MAJOR FACILITATOR SUPERFAMILY DOMAIN-CONTAINING PROTEIN 10"/>
    <property type="match status" value="1"/>
</dbReference>
<feature type="transmembrane region" description="Helical" evidence="7">
    <location>
        <begin position="292"/>
        <end position="310"/>
    </location>
</feature>
<dbReference type="EMBL" id="JAPFRF010000010">
    <property type="protein sequence ID" value="KAJ7319722.1"/>
    <property type="molecule type" value="Genomic_DNA"/>
</dbReference>
<feature type="transmembrane region" description="Helical" evidence="7">
    <location>
        <begin position="115"/>
        <end position="132"/>
    </location>
</feature>
<feature type="transmembrane region" description="Helical" evidence="7">
    <location>
        <begin position="51"/>
        <end position="73"/>
    </location>
</feature>
<dbReference type="InterPro" id="IPR020846">
    <property type="entry name" value="MFS_dom"/>
</dbReference>
<dbReference type="InterPro" id="IPR001958">
    <property type="entry name" value="Tet-R_TetA/multi-R_MdtG-like"/>
</dbReference>
<evidence type="ECO:0000259" key="8">
    <source>
        <dbReference type="PROSITE" id="PS50850"/>
    </source>
</evidence>
<keyword evidence="3" id="KW-0813">Transport</keyword>
<comment type="subcellular location">
    <subcellularLocation>
        <location evidence="1">Membrane</location>
        <topology evidence="1">Multi-pass membrane protein</topology>
    </subcellularLocation>
</comment>
<organism evidence="9 10">
    <name type="scientific">Phrynocephalus forsythii</name>
    <dbReference type="NCBI Taxonomy" id="171643"/>
    <lineage>
        <taxon>Eukaryota</taxon>
        <taxon>Metazoa</taxon>
        <taxon>Chordata</taxon>
        <taxon>Craniata</taxon>
        <taxon>Vertebrata</taxon>
        <taxon>Euteleostomi</taxon>
        <taxon>Lepidosauria</taxon>
        <taxon>Squamata</taxon>
        <taxon>Bifurcata</taxon>
        <taxon>Unidentata</taxon>
        <taxon>Episquamata</taxon>
        <taxon>Toxicofera</taxon>
        <taxon>Iguania</taxon>
        <taxon>Acrodonta</taxon>
        <taxon>Agamidae</taxon>
        <taxon>Agaminae</taxon>
        <taxon>Phrynocephalus</taxon>
    </lineage>
</organism>
<dbReference type="PANTHER" id="PTHR23504:SF14">
    <property type="entry name" value="MAJOR FACILITATOR SUPERFAMILY DOMAIN-CONTAINING PROTEIN 9"/>
    <property type="match status" value="1"/>
</dbReference>
<dbReference type="Proteomes" id="UP001142489">
    <property type="component" value="Unassembled WGS sequence"/>
</dbReference>
<evidence type="ECO:0000256" key="4">
    <source>
        <dbReference type="ARBA" id="ARBA00022692"/>
    </source>
</evidence>
<reference evidence="9" key="1">
    <citation type="journal article" date="2023" name="DNA Res.">
        <title>Chromosome-level genome assembly of Phrynocephalus forsythii using third-generation DNA sequencing and Hi-C analysis.</title>
        <authorList>
            <person name="Qi Y."/>
            <person name="Zhao W."/>
            <person name="Zhao Y."/>
            <person name="Niu C."/>
            <person name="Cao S."/>
            <person name="Zhang Y."/>
        </authorList>
    </citation>
    <scope>NUCLEOTIDE SEQUENCE</scope>
    <source>
        <tissue evidence="9">Muscle</tissue>
    </source>
</reference>
<dbReference type="InterPro" id="IPR036259">
    <property type="entry name" value="MFS_trans_sf"/>
</dbReference>
<dbReference type="PROSITE" id="PS50850">
    <property type="entry name" value="MFS"/>
    <property type="match status" value="1"/>
</dbReference>
<evidence type="ECO:0000256" key="3">
    <source>
        <dbReference type="ARBA" id="ARBA00022448"/>
    </source>
</evidence>
<dbReference type="Gene3D" id="1.20.1250.20">
    <property type="entry name" value="MFS general substrate transporter like domains"/>
    <property type="match status" value="1"/>
</dbReference>
<keyword evidence="5 7" id="KW-1133">Transmembrane helix</keyword>
<evidence type="ECO:0000256" key="2">
    <source>
        <dbReference type="ARBA" id="ARBA00008335"/>
    </source>
</evidence>
<evidence type="ECO:0000313" key="10">
    <source>
        <dbReference type="Proteomes" id="UP001142489"/>
    </source>
</evidence>
<dbReference type="AlphaFoldDB" id="A0A9Q0XML0"/>
<dbReference type="OrthoDB" id="10262656at2759"/>
<evidence type="ECO:0000256" key="1">
    <source>
        <dbReference type="ARBA" id="ARBA00004141"/>
    </source>
</evidence>